<sequence length="278" mass="31436">MFKQGLKFALYGIIAIMTVSATPVRADEEPFYFCAGAFVEEMQANAVIVLRADMAKVDPKAKRYLNCQLPDVDETTLLRLITSGKNKELESSGLQYFTELSISGQLLPVKVIKISTFAYERGKISQNYQRAERLCGLVDFQSSGLVIRKSSDNPGCNSKNQKIFGTRQNGEYVEIFCQPGHDDCLLIVEFGGWEFSLKAEKQSILENWRAFSGALKNEISNRVVLNFTPDGCVGEACALLDRLIKHKLNYYRYLFFIRLMKVDWENSLNSEITTGMKI</sequence>
<evidence type="ECO:0000313" key="2">
    <source>
        <dbReference type="Proteomes" id="UP001157914"/>
    </source>
</evidence>
<gene>
    <name evidence="1" type="ORF">SAMN06265374_3499</name>
</gene>
<evidence type="ECO:0000313" key="1">
    <source>
        <dbReference type="EMBL" id="SMP32211.1"/>
    </source>
</evidence>
<reference evidence="1 2" key="1">
    <citation type="submission" date="2017-05" db="EMBL/GenBank/DDBJ databases">
        <authorList>
            <person name="Varghese N."/>
            <person name="Submissions S."/>
        </authorList>
    </citation>
    <scope>NUCLEOTIDE SEQUENCE [LARGE SCALE GENOMIC DNA]</scope>
    <source>
        <strain evidence="1 2">DSM 15949</strain>
    </source>
</reference>
<proteinExistence type="predicted"/>
<dbReference type="EMBL" id="FXTT01000005">
    <property type="protein sequence ID" value="SMP32211.1"/>
    <property type="molecule type" value="Genomic_DNA"/>
</dbReference>
<comment type="caution">
    <text evidence="1">The sequence shown here is derived from an EMBL/GenBank/DDBJ whole genome shotgun (WGS) entry which is preliminary data.</text>
</comment>
<name>A0ABY1PER6_9HYPH</name>
<dbReference type="RefSeq" id="WP_155191339.1">
    <property type="nucleotide sequence ID" value="NZ_BAAAEA010000001.1"/>
</dbReference>
<accession>A0ABY1PER6</accession>
<dbReference type="Proteomes" id="UP001157914">
    <property type="component" value="Unassembled WGS sequence"/>
</dbReference>
<organism evidence="1 2">
    <name type="scientific">Roseibium denhamense</name>
    <dbReference type="NCBI Taxonomy" id="76305"/>
    <lineage>
        <taxon>Bacteria</taxon>
        <taxon>Pseudomonadati</taxon>
        <taxon>Pseudomonadota</taxon>
        <taxon>Alphaproteobacteria</taxon>
        <taxon>Hyphomicrobiales</taxon>
        <taxon>Stappiaceae</taxon>
        <taxon>Roseibium</taxon>
    </lineage>
</organism>
<keyword evidence="2" id="KW-1185">Reference proteome</keyword>
<protein>
    <submittedName>
        <fullName evidence="1">Uncharacterized protein</fullName>
    </submittedName>
</protein>